<gene>
    <name evidence="5" type="ORF">EET67_20125</name>
</gene>
<dbReference type="PROSITE" id="PS51371">
    <property type="entry name" value="CBS"/>
    <property type="match status" value="2"/>
</dbReference>
<dbReference type="Gene3D" id="3.30.1340.30">
    <property type="match status" value="1"/>
</dbReference>
<dbReference type="InterPro" id="IPR017080">
    <property type="entry name" value="UCP036990_CBS_BON"/>
</dbReference>
<keyword evidence="6" id="KW-1185">Reference proteome</keyword>
<dbReference type="Pfam" id="PF04972">
    <property type="entry name" value="BON"/>
    <property type="match status" value="1"/>
</dbReference>
<dbReference type="InterPro" id="IPR007055">
    <property type="entry name" value="BON_dom"/>
</dbReference>
<dbReference type="SMART" id="SM00116">
    <property type="entry name" value="CBS"/>
    <property type="match status" value="2"/>
</dbReference>
<dbReference type="PIRSF" id="PIRSF036990">
    <property type="entry name" value="UCP036990_CBS_BON"/>
    <property type="match status" value="1"/>
</dbReference>
<evidence type="ECO:0000313" key="5">
    <source>
        <dbReference type="EMBL" id="RUM95982.1"/>
    </source>
</evidence>
<dbReference type="InterPro" id="IPR051257">
    <property type="entry name" value="Diverse_CBS-Domain"/>
</dbReference>
<evidence type="ECO:0000256" key="1">
    <source>
        <dbReference type="ARBA" id="ARBA00023122"/>
    </source>
</evidence>
<evidence type="ECO:0000259" key="3">
    <source>
        <dbReference type="PROSITE" id="PS50914"/>
    </source>
</evidence>
<name>A0A432V1Q3_9HYPH</name>
<reference evidence="5 6" key="1">
    <citation type="submission" date="2018-11" db="EMBL/GenBank/DDBJ databases">
        <title>Pseudaminobacter arsenicus sp. nov., an arsenic-resistant bacterium isolated from arsenic-rich aquifers.</title>
        <authorList>
            <person name="Mu Y."/>
        </authorList>
    </citation>
    <scope>NUCLEOTIDE SEQUENCE [LARGE SCALE GENOMIC DNA]</scope>
    <source>
        <strain evidence="5 6">CB3</strain>
    </source>
</reference>
<evidence type="ECO:0000313" key="6">
    <source>
        <dbReference type="Proteomes" id="UP000281647"/>
    </source>
</evidence>
<keyword evidence="1 2" id="KW-0129">CBS domain</keyword>
<evidence type="ECO:0000256" key="2">
    <source>
        <dbReference type="PROSITE-ProRule" id="PRU00703"/>
    </source>
</evidence>
<dbReference type="InterPro" id="IPR046342">
    <property type="entry name" value="CBS_dom_sf"/>
</dbReference>
<organism evidence="5 6">
    <name type="scientific">Borborobacter arsenicus</name>
    <dbReference type="NCBI Taxonomy" id="1851146"/>
    <lineage>
        <taxon>Bacteria</taxon>
        <taxon>Pseudomonadati</taxon>
        <taxon>Pseudomonadota</taxon>
        <taxon>Alphaproteobacteria</taxon>
        <taxon>Hyphomicrobiales</taxon>
        <taxon>Phyllobacteriaceae</taxon>
        <taxon>Borborobacter</taxon>
    </lineage>
</organism>
<dbReference type="OrthoDB" id="9783590at2"/>
<accession>A0A432V1Q3</accession>
<protein>
    <submittedName>
        <fullName evidence="5">CBS domain-containing protein</fullName>
    </submittedName>
</protein>
<dbReference type="Proteomes" id="UP000281647">
    <property type="component" value="Unassembled WGS sequence"/>
</dbReference>
<feature type="domain" description="CBS" evidence="4">
    <location>
        <begin position="94"/>
        <end position="149"/>
    </location>
</feature>
<feature type="domain" description="BON" evidence="3">
    <location>
        <begin position="156"/>
        <end position="224"/>
    </location>
</feature>
<dbReference type="PANTHER" id="PTHR43080:SF26">
    <property type="entry name" value="REGULATORY PROTEIN"/>
    <property type="match status" value="1"/>
</dbReference>
<evidence type="ECO:0000259" key="4">
    <source>
        <dbReference type="PROSITE" id="PS51371"/>
    </source>
</evidence>
<dbReference type="Pfam" id="PF00571">
    <property type="entry name" value="CBS"/>
    <property type="match status" value="2"/>
</dbReference>
<dbReference type="AlphaFoldDB" id="A0A432V1Q3"/>
<proteinExistence type="predicted"/>
<dbReference type="PANTHER" id="PTHR43080">
    <property type="entry name" value="CBS DOMAIN-CONTAINING PROTEIN CBSX3, MITOCHONDRIAL"/>
    <property type="match status" value="1"/>
</dbReference>
<dbReference type="SUPFAM" id="SSF54631">
    <property type="entry name" value="CBS-domain pair"/>
    <property type="match status" value="1"/>
</dbReference>
<sequence>MQARDIMTTATLTVTPQTLVADAARLMLEHRVSGLPVIDKDGALVGIVTERDLLCRPEIGTAPRHANWINLWLTADESAEEYAQSRGRKVGDVMTRQVFSVAPDTSLHDITALMVREGVKRLPVTQDGKVMGMVSRADFLRPLLGRLDNVQGPRAEDITIRREILREISGKRWSPRPVVDVSVCDGIVELTGSVASERVRAAIRVAAENTSGVKQVITHLRLASGTSGAGDRDVPSHSR</sequence>
<comment type="caution">
    <text evidence="5">The sequence shown here is derived from an EMBL/GenBank/DDBJ whole genome shotgun (WGS) entry which is preliminary data.</text>
</comment>
<dbReference type="EMBL" id="RKST01000026">
    <property type="protein sequence ID" value="RUM95982.1"/>
    <property type="molecule type" value="Genomic_DNA"/>
</dbReference>
<dbReference type="CDD" id="cd04586">
    <property type="entry name" value="CBS_pair_BON_assoc"/>
    <property type="match status" value="1"/>
</dbReference>
<dbReference type="PROSITE" id="PS50914">
    <property type="entry name" value="BON"/>
    <property type="match status" value="1"/>
</dbReference>
<dbReference type="Gene3D" id="3.10.580.10">
    <property type="entry name" value="CBS-domain"/>
    <property type="match status" value="1"/>
</dbReference>
<dbReference type="InterPro" id="IPR000644">
    <property type="entry name" value="CBS_dom"/>
</dbReference>
<feature type="domain" description="CBS" evidence="4">
    <location>
        <begin position="7"/>
        <end position="64"/>
    </location>
</feature>